<evidence type="ECO:0000256" key="1">
    <source>
        <dbReference type="SAM" id="MobiDB-lite"/>
    </source>
</evidence>
<accession>A0AA40KVV0</accession>
<dbReference type="Proteomes" id="UP001177670">
    <property type="component" value="Unassembled WGS sequence"/>
</dbReference>
<evidence type="ECO:0000313" key="3">
    <source>
        <dbReference type="Proteomes" id="UP001177670"/>
    </source>
</evidence>
<feature type="region of interest" description="Disordered" evidence="1">
    <location>
        <begin position="1"/>
        <end position="44"/>
    </location>
</feature>
<feature type="non-terminal residue" evidence="2">
    <location>
        <position position="1"/>
    </location>
</feature>
<name>A0AA40KVV0_9HYME</name>
<proteinExistence type="predicted"/>
<reference evidence="2" key="1">
    <citation type="submission" date="2021-10" db="EMBL/GenBank/DDBJ databases">
        <title>Melipona bicolor Genome sequencing and assembly.</title>
        <authorList>
            <person name="Araujo N.S."/>
            <person name="Arias M.C."/>
        </authorList>
    </citation>
    <scope>NUCLEOTIDE SEQUENCE</scope>
    <source>
        <strain evidence="2">USP_2M_L1-L4_2017</strain>
        <tissue evidence="2">Whole body</tissue>
    </source>
</reference>
<organism evidence="2 3">
    <name type="scientific">Melipona bicolor</name>
    <dbReference type="NCBI Taxonomy" id="60889"/>
    <lineage>
        <taxon>Eukaryota</taxon>
        <taxon>Metazoa</taxon>
        <taxon>Ecdysozoa</taxon>
        <taxon>Arthropoda</taxon>
        <taxon>Hexapoda</taxon>
        <taxon>Insecta</taxon>
        <taxon>Pterygota</taxon>
        <taxon>Neoptera</taxon>
        <taxon>Endopterygota</taxon>
        <taxon>Hymenoptera</taxon>
        <taxon>Apocrita</taxon>
        <taxon>Aculeata</taxon>
        <taxon>Apoidea</taxon>
        <taxon>Anthophila</taxon>
        <taxon>Apidae</taxon>
        <taxon>Melipona</taxon>
    </lineage>
</organism>
<evidence type="ECO:0000313" key="2">
    <source>
        <dbReference type="EMBL" id="KAK1134716.1"/>
    </source>
</evidence>
<gene>
    <name evidence="2" type="ORF">K0M31_007496</name>
</gene>
<keyword evidence="3" id="KW-1185">Reference proteome</keyword>
<sequence>MLEGLEGAAGFEDSSPKEDKTGSGAPPSPFSLGAPLSGPSEYSTPAEVEDLAGNWVDVEWWVANVRAWLSFSFERRRVTFGGIPRAMEA</sequence>
<comment type="caution">
    <text evidence="2">The sequence shown here is derived from an EMBL/GenBank/DDBJ whole genome shotgun (WGS) entry which is preliminary data.</text>
</comment>
<dbReference type="EMBL" id="JAHYIQ010000002">
    <property type="protein sequence ID" value="KAK1134716.1"/>
    <property type="molecule type" value="Genomic_DNA"/>
</dbReference>
<protein>
    <submittedName>
        <fullName evidence="2">Uncharacterized protein</fullName>
    </submittedName>
</protein>
<dbReference type="AlphaFoldDB" id="A0AA40KVV0"/>